<proteinExistence type="predicted"/>
<feature type="compositionally biased region" description="Polar residues" evidence="1">
    <location>
        <begin position="339"/>
        <end position="382"/>
    </location>
</feature>
<protein>
    <submittedName>
        <fullName evidence="3">Uncharacterized protein LOC112494110</fullName>
    </submittedName>
</protein>
<evidence type="ECO:0000313" key="2">
    <source>
        <dbReference type="Proteomes" id="UP000694920"/>
    </source>
</evidence>
<accession>A0AAJ7VZT6</accession>
<reference evidence="3" key="1">
    <citation type="submission" date="2025-08" db="UniProtKB">
        <authorList>
            <consortium name="RefSeq"/>
        </authorList>
    </citation>
    <scope>IDENTIFICATION</scope>
</reference>
<feature type="compositionally biased region" description="Basic and acidic residues" evidence="1">
    <location>
        <begin position="449"/>
        <end position="459"/>
    </location>
</feature>
<dbReference type="AlphaFoldDB" id="A0AAJ7VZT6"/>
<evidence type="ECO:0000313" key="3">
    <source>
        <dbReference type="RefSeq" id="XP_024939156.1"/>
    </source>
</evidence>
<sequence length="471" mass="53590">MNQNRNASNQDRGDEGYQNTGRVHRLYQNRPLGQNHPNLNPNYQNPVDLIRNYNRDRQLQQEPEENIYERLDDDDDEVVVSERNLPNNFANCRSEDNHTYERIDNRFWYRGGINNSRNNNSHNPHVPGPSALHDLDSRNFGQYDQPRNVYLDASRGISSQQCLSRLGRLGRNCFSTENIASTSNRRYIYQLGHNCMCQFCRHLDARYICHYCHTMHDRLRYQDAGNTGTIGNSRHYIYQVSRNCRCAFCRGESPYARFPINSARLSESFRRDCHCRNSANCTCRNRFLSSSNPAIYIGRIDRAAIAQTVNNPLYANPTIYVGRIERSCVAGLNNLAAGSNSTDSSASTLNPSTSNSNGDPCTSGTSRSIASTSGNPSTSNASVCPVNRSAERQHTCDDSCIRNPTGNSAGVYQFLGRCEKADCQHGRVSVHWWFVNKWLSPWMPQNSDRNPEPVPKEEESREEQESDNDDS</sequence>
<dbReference type="KEGG" id="ccin:112494110"/>
<name>A0AAJ7VZT6_CEPCN</name>
<organism evidence="2 3">
    <name type="scientific">Cephus cinctus</name>
    <name type="common">Wheat stem sawfly</name>
    <dbReference type="NCBI Taxonomy" id="211228"/>
    <lineage>
        <taxon>Eukaryota</taxon>
        <taxon>Metazoa</taxon>
        <taxon>Ecdysozoa</taxon>
        <taxon>Arthropoda</taxon>
        <taxon>Hexapoda</taxon>
        <taxon>Insecta</taxon>
        <taxon>Pterygota</taxon>
        <taxon>Neoptera</taxon>
        <taxon>Endopterygota</taxon>
        <taxon>Hymenoptera</taxon>
        <taxon>Cephoidea</taxon>
        <taxon>Cephidae</taxon>
        <taxon>Cephus</taxon>
    </lineage>
</organism>
<keyword evidence="2" id="KW-1185">Reference proteome</keyword>
<dbReference type="Proteomes" id="UP000694920">
    <property type="component" value="Unplaced"/>
</dbReference>
<evidence type="ECO:0000256" key="1">
    <source>
        <dbReference type="SAM" id="MobiDB-lite"/>
    </source>
</evidence>
<dbReference type="GeneID" id="112494110"/>
<feature type="compositionally biased region" description="Acidic residues" evidence="1">
    <location>
        <begin position="460"/>
        <end position="471"/>
    </location>
</feature>
<dbReference type="RefSeq" id="XP_024939156.1">
    <property type="nucleotide sequence ID" value="XM_025083388.1"/>
</dbReference>
<gene>
    <name evidence="3" type="primary">LOC112494110</name>
</gene>
<feature type="region of interest" description="Disordered" evidence="1">
    <location>
        <begin position="339"/>
        <end position="386"/>
    </location>
</feature>
<feature type="region of interest" description="Disordered" evidence="1">
    <location>
        <begin position="441"/>
        <end position="471"/>
    </location>
</feature>